<accession>A0A4D9F6P7</accession>
<dbReference type="AlphaFoldDB" id="A0A4D9F6P7"/>
<organism evidence="1 2">
    <name type="scientific">Platysternon megacephalum</name>
    <name type="common">big-headed turtle</name>
    <dbReference type="NCBI Taxonomy" id="55544"/>
    <lineage>
        <taxon>Eukaryota</taxon>
        <taxon>Metazoa</taxon>
        <taxon>Chordata</taxon>
        <taxon>Craniata</taxon>
        <taxon>Vertebrata</taxon>
        <taxon>Euteleostomi</taxon>
        <taxon>Archelosauria</taxon>
        <taxon>Testudinata</taxon>
        <taxon>Testudines</taxon>
        <taxon>Cryptodira</taxon>
        <taxon>Durocryptodira</taxon>
        <taxon>Testudinoidea</taxon>
        <taxon>Platysternidae</taxon>
        <taxon>Platysternon</taxon>
    </lineage>
</organism>
<name>A0A4D9F6P7_9SAUR</name>
<evidence type="ECO:0000313" key="2">
    <source>
        <dbReference type="Proteomes" id="UP000297703"/>
    </source>
</evidence>
<proteinExistence type="predicted"/>
<keyword evidence="2" id="KW-1185">Reference proteome</keyword>
<sequence length="101" mass="12161">MGGYRKKVERGKCTKNIVKRKKYNNFTFLYIFPPLQYRKNEYHLHLWFEQTFLKKAFYIIKAAHVPSEKVVATIVECKKVENIIQKTNPDFKIIYLPVTIY</sequence>
<reference evidence="1 2" key="1">
    <citation type="submission" date="2019-04" db="EMBL/GenBank/DDBJ databases">
        <title>Draft genome of the big-headed turtle Platysternon megacephalum.</title>
        <authorList>
            <person name="Gong S."/>
        </authorList>
    </citation>
    <scope>NUCLEOTIDE SEQUENCE [LARGE SCALE GENOMIC DNA]</scope>
    <source>
        <strain evidence="1">DO16091913</strain>
        <tissue evidence="1">Muscle</tissue>
    </source>
</reference>
<gene>
    <name evidence="1" type="ORF">DR999_PMT00425</name>
</gene>
<dbReference type="EMBL" id="QXTE01000002">
    <property type="protein sequence ID" value="TFK16013.1"/>
    <property type="molecule type" value="Genomic_DNA"/>
</dbReference>
<comment type="caution">
    <text evidence="1">The sequence shown here is derived from an EMBL/GenBank/DDBJ whole genome shotgun (WGS) entry which is preliminary data.</text>
</comment>
<evidence type="ECO:0000313" key="1">
    <source>
        <dbReference type="EMBL" id="TFK16013.1"/>
    </source>
</evidence>
<protein>
    <submittedName>
        <fullName evidence="1">von Willebrand factor A domain-containing protein 8</fullName>
    </submittedName>
</protein>
<reference evidence="1 2" key="2">
    <citation type="submission" date="2019-04" db="EMBL/GenBank/DDBJ databases">
        <title>The genome sequence of big-headed turtle.</title>
        <authorList>
            <person name="Gong S."/>
        </authorList>
    </citation>
    <scope>NUCLEOTIDE SEQUENCE [LARGE SCALE GENOMIC DNA]</scope>
    <source>
        <strain evidence="1">DO16091913</strain>
        <tissue evidence="1">Muscle</tissue>
    </source>
</reference>
<dbReference type="Proteomes" id="UP000297703">
    <property type="component" value="Unassembled WGS sequence"/>
</dbReference>